<proteinExistence type="predicted"/>
<evidence type="ECO:0000256" key="2">
    <source>
        <dbReference type="ARBA" id="ARBA00023242"/>
    </source>
</evidence>
<name>A0A1Q3CRY8_CEPFO</name>
<dbReference type="InterPro" id="IPR044867">
    <property type="entry name" value="DEUBAD_dom"/>
</dbReference>
<keyword evidence="2" id="KW-0539">Nucleus</keyword>
<dbReference type="PANTHER" id="PTHR13052:SF2">
    <property type="entry name" value="NUCLEAR FACTOR KAPPA-B-BINDING PROTEIN"/>
    <property type="match status" value="1"/>
</dbReference>
<dbReference type="EMBL" id="BDDD01002723">
    <property type="protein sequence ID" value="GAV82808.1"/>
    <property type="molecule type" value="Genomic_DNA"/>
</dbReference>
<dbReference type="OrthoDB" id="70874at2759"/>
<dbReference type="STRING" id="3775.A0A1Q3CRY8"/>
<gene>
    <name evidence="5" type="ORF">CFOL_v3_26259</name>
</gene>
<dbReference type="InterPro" id="IPR024867">
    <property type="entry name" value="NFRKB"/>
</dbReference>
<comment type="subcellular location">
    <subcellularLocation>
        <location evidence="1">Nucleus</location>
    </subcellularLocation>
</comment>
<dbReference type="FunCoup" id="A0A1Q3CRY8">
    <property type="interactions" value="1185"/>
</dbReference>
<reference evidence="6" key="1">
    <citation type="submission" date="2016-04" db="EMBL/GenBank/DDBJ databases">
        <title>Cephalotus genome sequencing.</title>
        <authorList>
            <person name="Fukushima K."/>
            <person name="Hasebe M."/>
            <person name="Fang X."/>
        </authorList>
    </citation>
    <scope>NUCLEOTIDE SEQUENCE [LARGE SCALE GENOMIC DNA]</scope>
    <source>
        <strain evidence="6">cv. St1</strain>
    </source>
</reference>
<feature type="domain" description="DEUBAD" evidence="4">
    <location>
        <begin position="92"/>
        <end position="207"/>
    </location>
</feature>
<dbReference type="InParanoid" id="A0A1Q3CRY8"/>
<protein>
    <recommendedName>
        <fullName evidence="4">DEUBAD domain-containing protein</fullName>
    </recommendedName>
</protein>
<organism evidence="5 6">
    <name type="scientific">Cephalotus follicularis</name>
    <name type="common">Albany pitcher plant</name>
    <dbReference type="NCBI Taxonomy" id="3775"/>
    <lineage>
        <taxon>Eukaryota</taxon>
        <taxon>Viridiplantae</taxon>
        <taxon>Streptophyta</taxon>
        <taxon>Embryophyta</taxon>
        <taxon>Tracheophyta</taxon>
        <taxon>Spermatophyta</taxon>
        <taxon>Magnoliopsida</taxon>
        <taxon>eudicotyledons</taxon>
        <taxon>Gunneridae</taxon>
        <taxon>Pentapetalae</taxon>
        <taxon>rosids</taxon>
        <taxon>fabids</taxon>
        <taxon>Oxalidales</taxon>
        <taxon>Cephalotaceae</taxon>
        <taxon>Cephalotus</taxon>
    </lineage>
</organism>
<feature type="compositionally biased region" description="Basic and acidic residues" evidence="3">
    <location>
        <begin position="577"/>
        <end position="588"/>
    </location>
</feature>
<evidence type="ECO:0000259" key="4">
    <source>
        <dbReference type="PROSITE" id="PS51916"/>
    </source>
</evidence>
<evidence type="ECO:0000313" key="6">
    <source>
        <dbReference type="Proteomes" id="UP000187406"/>
    </source>
</evidence>
<evidence type="ECO:0000256" key="1">
    <source>
        <dbReference type="ARBA" id="ARBA00004123"/>
    </source>
</evidence>
<comment type="caution">
    <text evidence="5">The sequence shown here is derived from an EMBL/GenBank/DDBJ whole genome shotgun (WGS) entry which is preliminary data.</text>
</comment>
<dbReference type="Proteomes" id="UP000187406">
    <property type="component" value="Unassembled WGS sequence"/>
</dbReference>
<evidence type="ECO:0000313" key="5">
    <source>
        <dbReference type="EMBL" id="GAV82808.1"/>
    </source>
</evidence>
<feature type="non-terminal residue" evidence="5">
    <location>
        <position position="861"/>
    </location>
</feature>
<dbReference type="GO" id="GO:0031011">
    <property type="term" value="C:Ino80 complex"/>
    <property type="evidence" value="ECO:0007669"/>
    <property type="project" value="InterPro"/>
</dbReference>
<dbReference type="PROSITE" id="PS51916">
    <property type="entry name" value="DEUBAD"/>
    <property type="match status" value="1"/>
</dbReference>
<dbReference type="CDD" id="cd21865">
    <property type="entry name" value="DEUBAD_NFRKB"/>
    <property type="match status" value="1"/>
</dbReference>
<accession>A0A1Q3CRY8</accession>
<evidence type="ECO:0000256" key="3">
    <source>
        <dbReference type="SAM" id="MobiDB-lite"/>
    </source>
</evidence>
<feature type="region of interest" description="Disordered" evidence="3">
    <location>
        <begin position="569"/>
        <end position="597"/>
    </location>
</feature>
<dbReference type="PANTHER" id="PTHR13052">
    <property type="entry name" value="NFRKB-RELATED"/>
    <property type="match status" value="1"/>
</dbReference>
<keyword evidence="6" id="KW-1185">Reference proteome</keyword>
<dbReference type="AlphaFoldDB" id="A0A1Q3CRY8"/>
<sequence>MLMAADQLRKRLNGANMAGCGSSEQYRMKKKKLESPESNLYAKSHISLEWDGIQKTVVAKKEQISISWRDLRPFIDSVPYSRSFIADVLSIPEEIFELDNLTEVISYEVWQTHLSENERNNLMRFLPRGKDAEHVVQALLDGDNFHFGNPFFKWQVNTGASLCSGNLHPDRVLHQEQGLKADKEAYYSELQNYHNDVIEYLQKLKKRWESCKDPEKEIVQEIWRPRKEIEKRISSCADESRIRGLEQDVTATSESFSWVADEKACSSDNQYSSVMKAGAIHKRMTEKCFLKEKSRNLIIVSDDVPRMGARPKNGDKLRKSNITHSDGAKYMSYFKISKTQHQLVKSMKQSGKSIQSGSLNRVLGSLDGLNVQPYEVFVQEERKKLHEHWLQLANEHLPAAHANWRSRQLQRWEMIKSLEQDMKEKLNLVEDEEKENSEHMLLDHQYNGETNFGSNLEVEENAIPGSPLQISSVNDCHELNTMDVESENNHHVTSKSDDASSDVSEALGNWNTADVTVTQGAPHSSGGDIWPAVSIPHSYYDSAASHEYSAARGLSLMQQQEQRSRLIDLESDLQEEDTGKDIIRRQSDDGSFTSYPNQDRSELLQSFFKGQEVLSYQHEQNRSTLDFQPPNNVLMEDGQFPGHFQESSLPLEPGLKSQSNVYMQQNILENIYSDGGRYFIPRQENLPPGNVQDWTINPVRLPSHLDSVEILSQNWYSRDHQVRGGWSGSNGVSVPTQSMGSGTNADQGLYSILSHCGQLHSGSPYDSMGPSEQILSSRNYNMMGGTPNHGLSNTLPQVSHPLNHSGGRDAATSLMPDDVGWINLQHQNSLANDPMGKMHLQHQNPAIHDPMGKPYLRSWNQ</sequence>